<keyword evidence="3" id="KW-1185">Reference proteome</keyword>
<evidence type="ECO:0000259" key="1">
    <source>
        <dbReference type="PROSITE" id="PS50181"/>
    </source>
</evidence>
<evidence type="ECO:0000313" key="3">
    <source>
        <dbReference type="Proteomes" id="UP000077266"/>
    </source>
</evidence>
<dbReference type="InterPro" id="IPR032675">
    <property type="entry name" value="LRR_dom_sf"/>
</dbReference>
<proteinExistence type="predicted"/>
<feature type="domain" description="F-box" evidence="1">
    <location>
        <begin position="12"/>
        <end position="59"/>
    </location>
</feature>
<dbReference type="OrthoDB" id="3217549at2759"/>
<dbReference type="PANTHER" id="PTHR38926">
    <property type="entry name" value="F-BOX DOMAIN CONTAINING PROTEIN, EXPRESSED"/>
    <property type="match status" value="1"/>
</dbReference>
<dbReference type="EMBL" id="KV426008">
    <property type="protein sequence ID" value="KZV92443.1"/>
    <property type="molecule type" value="Genomic_DNA"/>
</dbReference>
<dbReference type="PANTHER" id="PTHR38926:SF72">
    <property type="entry name" value="IM:7136021-RELATED"/>
    <property type="match status" value="1"/>
</dbReference>
<dbReference type="PROSITE" id="PS50181">
    <property type="entry name" value="FBOX"/>
    <property type="match status" value="1"/>
</dbReference>
<dbReference type="Pfam" id="PF12937">
    <property type="entry name" value="F-box-like"/>
    <property type="match status" value="1"/>
</dbReference>
<accession>A0A165HTJ8</accession>
<dbReference type="InterPro" id="IPR036047">
    <property type="entry name" value="F-box-like_dom_sf"/>
</dbReference>
<dbReference type="InParanoid" id="A0A165HTJ8"/>
<dbReference type="InterPro" id="IPR001810">
    <property type="entry name" value="F-box_dom"/>
</dbReference>
<evidence type="ECO:0000313" key="2">
    <source>
        <dbReference type="EMBL" id="KZV92443.1"/>
    </source>
</evidence>
<reference evidence="2 3" key="1">
    <citation type="journal article" date="2016" name="Mol. Biol. Evol.">
        <title>Comparative Genomics of Early-Diverging Mushroom-Forming Fungi Provides Insights into the Origins of Lignocellulose Decay Capabilities.</title>
        <authorList>
            <person name="Nagy L.G."/>
            <person name="Riley R."/>
            <person name="Tritt A."/>
            <person name="Adam C."/>
            <person name="Daum C."/>
            <person name="Floudas D."/>
            <person name="Sun H."/>
            <person name="Yadav J.S."/>
            <person name="Pangilinan J."/>
            <person name="Larsson K.H."/>
            <person name="Matsuura K."/>
            <person name="Barry K."/>
            <person name="Labutti K."/>
            <person name="Kuo R."/>
            <person name="Ohm R.A."/>
            <person name="Bhattacharya S.S."/>
            <person name="Shirouzu T."/>
            <person name="Yoshinaga Y."/>
            <person name="Martin F.M."/>
            <person name="Grigoriev I.V."/>
            <person name="Hibbett D.S."/>
        </authorList>
    </citation>
    <scope>NUCLEOTIDE SEQUENCE [LARGE SCALE GENOMIC DNA]</scope>
    <source>
        <strain evidence="2 3">HHB12029</strain>
    </source>
</reference>
<name>A0A165HTJ8_EXIGL</name>
<dbReference type="Gene3D" id="3.80.10.10">
    <property type="entry name" value="Ribonuclease Inhibitor"/>
    <property type="match status" value="1"/>
</dbReference>
<sequence length="482" mass="54754">MATLALHPRRRRGAFIDLPNELWYIIWHDLDLDERVVLTHVCRRWRLLAGRTPSLWQDIDIELFLHLESIQPVHTVLPLKPRLIIRSTRNRRALRNLIIALVRSGSRPVSLSIAIFGISRSAYHMHPVAALSMVVKKHAARLSRVDIRYYDDADVSEWCPKRLLRSGDFLSRPNLAPTLRSLALNDIIWPQGVRSHLPSLSELTVCVTDMGDVLAILRSCPALRLLDIKFTSRADHEEDWEDETYESVAQVASDSSLSVVRIRDVPESTVDDMVQCFGDVPLEGLAIHHRAASAIGYVIFGHLDIESLAISAIFGRITIRCEEAPGGCWSELQLGDVTPDVAFHEVLPWVHFPSLKTFAFCQDSLMQILMSGMALPPMPQVHTLRITLYPWPERSFRRNVHMNAQSLSFPALRHMTLVFGTWSNDEECDTISKYARWLGNAADLLGIGEPLETLTLVRIKLRNPHASRRLRAFAHRVIERDA</sequence>
<gene>
    <name evidence="2" type="ORF">EXIGLDRAFT_836448</name>
</gene>
<dbReference type="AlphaFoldDB" id="A0A165HTJ8"/>
<dbReference type="SUPFAM" id="SSF81383">
    <property type="entry name" value="F-box domain"/>
    <property type="match status" value="1"/>
</dbReference>
<dbReference type="Proteomes" id="UP000077266">
    <property type="component" value="Unassembled WGS sequence"/>
</dbReference>
<protein>
    <recommendedName>
        <fullName evidence="1">F-box domain-containing protein</fullName>
    </recommendedName>
</protein>
<organism evidence="2 3">
    <name type="scientific">Exidia glandulosa HHB12029</name>
    <dbReference type="NCBI Taxonomy" id="1314781"/>
    <lineage>
        <taxon>Eukaryota</taxon>
        <taxon>Fungi</taxon>
        <taxon>Dikarya</taxon>
        <taxon>Basidiomycota</taxon>
        <taxon>Agaricomycotina</taxon>
        <taxon>Agaricomycetes</taxon>
        <taxon>Auriculariales</taxon>
        <taxon>Exidiaceae</taxon>
        <taxon>Exidia</taxon>
    </lineage>
</organism>